<dbReference type="EMBL" id="JAJJMA010267265">
    <property type="protein sequence ID" value="MCL7045223.1"/>
    <property type="molecule type" value="Genomic_DNA"/>
</dbReference>
<dbReference type="InterPro" id="IPR011993">
    <property type="entry name" value="PH-like_dom_sf"/>
</dbReference>
<reference evidence="3" key="1">
    <citation type="submission" date="2022-03" db="EMBL/GenBank/DDBJ databases">
        <title>A functionally conserved STORR gene fusion in Papaver species that diverged 16.8 million years ago.</title>
        <authorList>
            <person name="Catania T."/>
        </authorList>
    </citation>
    <scope>NUCLEOTIDE SEQUENCE</scope>
    <source>
        <strain evidence="3">S-191538</strain>
    </source>
</reference>
<dbReference type="SMART" id="SM00160">
    <property type="entry name" value="RanBD"/>
    <property type="match status" value="1"/>
</dbReference>
<evidence type="ECO:0000259" key="2">
    <source>
        <dbReference type="PROSITE" id="PS50196"/>
    </source>
</evidence>
<keyword evidence="4" id="KW-1185">Reference proteome</keyword>
<feature type="region of interest" description="Disordered" evidence="1">
    <location>
        <begin position="363"/>
        <end position="411"/>
    </location>
</feature>
<dbReference type="InterPro" id="IPR000156">
    <property type="entry name" value="Ran_bind_dom"/>
</dbReference>
<evidence type="ECO:0000313" key="3">
    <source>
        <dbReference type="EMBL" id="MCL7045223.1"/>
    </source>
</evidence>
<dbReference type="Proteomes" id="UP001177140">
    <property type="component" value="Unassembled WGS sequence"/>
</dbReference>
<dbReference type="Gene3D" id="2.30.29.30">
    <property type="entry name" value="Pleckstrin-homology domain (PH domain)/Phosphotyrosine-binding domain (PTB)"/>
    <property type="match status" value="1"/>
</dbReference>
<dbReference type="SUPFAM" id="SSF50729">
    <property type="entry name" value="PH domain-like"/>
    <property type="match status" value="1"/>
</dbReference>
<sequence>MKRFAPSDPTPDTNDNAFKSKRIIAGSPFDSNRAEQQPSRGTSLDVKRAEESHQHVRALNKQFASWVQLQLQQHPDELWQDGVQDYLTHALGILEKYSDIVAWIKANAAKGESVTSVVAHGTVNKSIPEVKNPEVKFPSNTSSAFGNNNVFGNNSVFGSDKKLVSEAKNSELKFQTNNNSVFGLAGSTFGTDNKLAAEAKNSEVKFQTNNNSVFGLAGSTFGTDNKLAAEAKKDEVKFQPNKNSMFGLAAGATFGSDNKLVPEAKNNEGKFQPNENSMFGIAGSTFGNDQKLVPEAKNHEVKFQSNNKSVFGLSGSTFGTDKKLVPEAKNTEVKFQPNNNNSMFGLSGSTFSQGTEKNLVPEEKNNEVKSQQNNNIVFGQGGLNASSASPWGSSMTSNSPSPFMFGGSQTPLSVNRQASIDADAEDEVEQPSSPSVKKTEEKGIKVVHEVKCKLYVKSTDPADKDAWKDKGMGQLSIRCKEGVSKATKESKPTIVVRNDVGKVLLNALLYPGIKTNKQKTAIVAIFHTSVETEGSNKVVAQTYLLRTKTEADRDKLASMIQEYAPAA</sequence>
<dbReference type="Pfam" id="PF00638">
    <property type="entry name" value="Ran_BP1"/>
    <property type="match status" value="1"/>
</dbReference>
<name>A0AA42AYS0_PAPNU</name>
<dbReference type="AlphaFoldDB" id="A0AA42AYS0"/>
<gene>
    <name evidence="3" type="ORF">MKW94_024262</name>
</gene>
<accession>A0AA42AYS0</accession>
<evidence type="ECO:0000256" key="1">
    <source>
        <dbReference type="SAM" id="MobiDB-lite"/>
    </source>
</evidence>
<protein>
    <recommendedName>
        <fullName evidence="2">RanBD1 domain-containing protein</fullName>
    </recommendedName>
</protein>
<feature type="region of interest" description="Disordered" evidence="1">
    <location>
        <begin position="1"/>
        <end position="20"/>
    </location>
</feature>
<comment type="caution">
    <text evidence="3">The sequence shown here is derived from an EMBL/GenBank/DDBJ whole genome shotgun (WGS) entry which is preliminary data.</text>
</comment>
<feature type="domain" description="RanBD1" evidence="2">
    <location>
        <begin position="423"/>
        <end position="567"/>
    </location>
</feature>
<dbReference type="PROSITE" id="PS50196">
    <property type="entry name" value="RANBD1"/>
    <property type="match status" value="1"/>
</dbReference>
<feature type="compositionally biased region" description="Polar residues" evidence="1">
    <location>
        <begin position="368"/>
        <end position="411"/>
    </location>
</feature>
<proteinExistence type="predicted"/>
<evidence type="ECO:0000313" key="4">
    <source>
        <dbReference type="Proteomes" id="UP001177140"/>
    </source>
</evidence>
<organism evidence="3 4">
    <name type="scientific">Papaver nudicaule</name>
    <name type="common">Iceland poppy</name>
    <dbReference type="NCBI Taxonomy" id="74823"/>
    <lineage>
        <taxon>Eukaryota</taxon>
        <taxon>Viridiplantae</taxon>
        <taxon>Streptophyta</taxon>
        <taxon>Embryophyta</taxon>
        <taxon>Tracheophyta</taxon>
        <taxon>Spermatophyta</taxon>
        <taxon>Magnoliopsida</taxon>
        <taxon>Ranunculales</taxon>
        <taxon>Papaveraceae</taxon>
        <taxon>Papaveroideae</taxon>
        <taxon>Papaver</taxon>
    </lineage>
</organism>
<dbReference type="CDD" id="cd13170">
    <property type="entry name" value="RanBD_NUP50"/>
    <property type="match status" value="1"/>
</dbReference>
<feature type="region of interest" description="Disordered" evidence="1">
    <location>
        <begin position="422"/>
        <end position="441"/>
    </location>
</feature>